<comment type="caution">
    <text evidence="6">The sequence shown here is derived from an EMBL/GenBank/DDBJ whole genome shotgun (WGS) entry which is preliminary data.</text>
</comment>
<dbReference type="NCBIfam" id="NF008154">
    <property type="entry name" value="PRK10906.1"/>
    <property type="match status" value="1"/>
</dbReference>
<evidence type="ECO:0000256" key="1">
    <source>
        <dbReference type="ARBA" id="ARBA00022491"/>
    </source>
</evidence>
<protein>
    <submittedName>
        <fullName evidence="6">DeoR/GlpR family transcriptional regulator</fullName>
    </submittedName>
</protein>
<dbReference type="InterPro" id="IPR014036">
    <property type="entry name" value="DeoR-like_C"/>
</dbReference>
<dbReference type="SUPFAM" id="SSF100950">
    <property type="entry name" value="NagB/RpiA/CoA transferase-like"/>
    <property type="match status" value="1"/>
</dbReference>
<evidence type="ECO:0000313" key="7">
    <source>
        <dbReference type="Proteomes" id="UP000257039"/>
    </source>
</evidence>
<gene>
    <name evidence="6" type="ORF">B9G39_17995</name>
</gene>
<organism evidence="6 7">
    <name type="scientific">Zooshikella ganghwensis</name>
    <dbReference type="NCBI Taxonomy" id="202772"/>
    <lineage>
        <taxon>Bacteria</taxon>
        <taxon>Pseudomonadati</taxon>
        <taxon>Pseudomonadota</taxon>
        <taxon>Gammaproteobacteria</taxon>
        <taxon>Oceanospirillales</taxon>
        <taxon>Zooshikellaceae</taxon>
        <taxon>Zooshikella</taxon>
    </lineage>
</organism>
<dbReference type="SMART" id="SM00420">
    <property type="entry name" value="HTH_DEOR"/>
    <property type="match status" value="1"/>
</dbReference>
<dbReference type="PANTHER" id="PTHR30363">
    <property type="entry name" value="HTH-TYPE TRANSCRIPTIONAL REGULATOR SRLR-RELATED"/>
    <property type="match status" value="1"/>
</dbReference>
<reference evidence="6 7" key="1">
    <citation type="submission" date="2017-04" db="EMBL/GenBank/DDBJ databases">
        <title>Draft genome sequence of Zooshikella ganghwensis VG4 isolated from Red Sea sediments.</title>
        <authorList>
            <person name="Rehman Z."/>
            <person name="Alam I."/>
            <person name="Kamau A."/>
            <person name="Bajic V."/>
            <person name="Leiknes T."/>
        </authorList>
    </citation>
    <scope>NUCLEOTIDE SEQUENCE [LARGE SCALE GENOMIC DNA]</scope>
    <source>
        <strain evidence="6 7">VG4</strain>
    </source>
</reference>
<dbReference type="Gene3D" id="3.40.50.1360">
    <property type="match status" value="1"/>
</dbReference>
<dbReference type="InterPro" id="IPR036388">
    <property type="entry name" value="WH-like_DNA-bd_sf"/>
</dbReference>
<dbReference type="EMBL" id="NDXW01000001">
    <property type="protein sequence ID" value="RDH45180.1"/>
    <property type="molecule type" value="Genomic_DNA"/>
</dbReference>
<dbReference type="GO" id="GO:0003700">
    <property type="term" value="F:DNA-binding transcription factor activity"/>
    <property type="evidence" value="ECO:0007669"/>
    <property type="project" value="InterPro"/>
</dbReference>
<dbReference type="InterPro" id="IPR050313">
    <property type="entry name" value="Carb_Metab_HTH_regulators"/>
</dbReference>
<evidence type="ECO:0000256" key="4">
    <source>
        <dbReference type="ARBA" id="ARBA00023163"/>
    </source>
</evidence>
<dbReference type="PROSITE" id="PS00894">
    <property type="entry name" value="HTH_DEOR_1"/>
    <property type="match status" value="1"/>
</dbReference>
<keyword evidence="1" id="KW-0678">Repressor</keyword>
<evidence type="ECO:0000259" key="5">
    <source>
        <dbReference type="PROSITE" id="PS51000"/>
    </source>
</evidence>
<dbReference type="PANTHER" id="PTHR30363:SF4">
    <property type="entry name" value="GLYCEROL-3-PHOSPHATE REGULON REPRESSOR"/>
    <property type="match status" value="1"/>
</dbReference>
<dbReference type="FunFam" id="1.10.10.10:FF:000081">
    <property type="entry name" value="DeoR/GlpR family transcriptional regulator"/>
    <property type="match status" value="1"/>
</dbReference>
<evidence type="ECO:0000256" key="2">
    <source>
        <dbReference type="ARBA" id="ARBA00023015"/>
    </source>
</evidence>
<evidence type="ECO:0000256" key="3">
    <source>
        <dbReference type="ARBA" id="ARBA00023125"/>
    </source>
</evidence>
<dbReference type="InterPro" id="IPR001034">
    <property type="entry name" value="DeoR_HTH"/>
</dbReference>
<accession>A0A4P9VT16</accession>
<dbReference type="AlphaFoldDB" id="A0A4P9VT16"/>
<dbReference type="InterPro" id="IPR036390">
    <property type="entry name" value="WH_DNA-bd_sf"/>
</dbReference>
<evidence type="ECO:0000313" key="6">
    <source>
        <dbReference type="EMBL" id="RDH45180.1"/>
    </source>
</evidence>
<sequence>MNQSQRHEQILQLVQQRGYISIDELVNCFTVTPQTIRRDLNQLAETCQLKRYHGGAGIPTSSITNTAYAQRKIMHLSAKQQIAQRVVQDIPNNSSLFINIGTTTEAIAEALLKHQGLTVITNNLHVASILKNKEDFNILLCGGQVRNRDGGIIGQATVDFISQFTVDYGIIGISGIDQEGKLLDYDYQEVRVAQAILKHSRQIFLATDASKFGRNALVKLARLSEIDRLYTNTHPPEDFLDAIHQADTELITA</sequence>
<dbReference type="SUPFAM" id="SSF46785">
    <property type="entry name" value="Winged helix' DNA-binding domain"/>
    <property type="match status" value="1"/>
</dbReference>
<dbReference type="SMART" id="SM01134">
    <property type="entry name" value="DeoRC"/>
    <property type="match status" value="1"/>
</dbReference>
<dbReference type="Pfam" id="PF08220">
    <property type="entry name" value="HTH_DeoR"/>
    <property type="match status" value="1"/>
</dbReference>
<dbReference type="Proteomes" id="UP000257039">
    <property type="component" value="Unassembled WGS sequence"/>
</dbReference>
<feature type="domain" description="HTH deoR-type" evidence="5">
    <location>
        <begin position="3"/>
        <end position="58"/>
    </location>
</feature>
<keyword evidence="4" id="KW-0804">Transcription</keyword>
<dbReference type="InterPro" id="IPR037171">
    <property type="entry name" value="NagB/RpiA_transferase-like"/>
</dbReference>
<keyword evidence="3" id="KW-0238">DNA-binding</keyword>
<dbReference type="InterPro" id="IPR018356">
    <property type="entry name" value="Tscrpt_reg_HTH_DeoR_CS"/>
</dbReference>
<dbReference type="Pfam" id="PF00455">
    <property type="entry name" value="DeoRC"/>
    <property type="match status" value="1"/>
</dbReference>
<keyword evidence="2" id="KW-0805">Transcription regulation</keyword>
<dbReference type="Gene3D" id="1.10.10.10">
    <property type="entry name" value="Winged helix-like DNA-binding domain superfamily/Winged helix DNA-binding domain"/>
    <property type="match status" value="1"/>
</dbReference>
<proteinExistence type="predicted"/>
<dbReference type="PROSITE" id="PS51000">
    <property type="entry name" value="HTH_DEOR_2"/>
    <property type="match status" value="1"/>
</dbReference>
<name>A0A4P9VT16_9GAMM</name>
<dbReference type="GO" id="GO:0003677">
    <property type="term" value="F:DNA binding"/>
    <property type="evidence" value="ECO:0007669"/>
    <property type="project" value="UniProtKB-KW"/>
</dbReference>
<dbReference type="PRINTS" id="PR00037">
    <property type="entry name" value="HTHLACR"/>
</dbReference>
<keyword evidence="7" id="KW-1185">Reference proteome</keyword>